<gene>
    <name evidence="1" type="ORF">MJB10_20020</name>
</gene>
<keyword evidence="2" id="KW-1185">Reference proteome</keyword>
<dbReference type="KEGG" id="proo:MJB10_20020"/>
<evidence type="ECO:0000313" key="1">
    <source>
        <dbReference type="EMBL" id="WNR43379.1"/>
    </source>
</evidence>
<dbReference type="EMBL" id="CP130319">
    <property type="protein sequence ID" value="WNR43379.1"/>
    <property type="molecule type" value="Genomic_DNA"/>
</dbReference>
<reference evidence="1" key="1">
    <citation type="submission" date="2022-02" db="EMBL/GenBank/DDBJ databases">
        <title>Paenibacillus sp. MBLB1832 Whole Genome Shotgun Sequencing.</title>
        <authorList>
            <person name="Hwang C.Y."/>
            <person name="Cho E.-S."/>
            <person name="Seo M.-J."/>
        </authorList>
    </citation>
    <scope>NUCLEOTIDE SEQUENCE</scope>
    <source>
        <strain evidence="1">MBLB1832</strain>
    </source>
</reference>
<dbReference type="Proteomes" id="UP001304650">
    <property type="component" value="Chromosome"/>
</dbReference>
<proteinExistence type="predicted"/>
<protein>
    <submittedName>
        <fullName evidence="1">Spore coat associated protein CotJA</fullName>
    </submittedName>
</protein>
<dbReference type="Pfam" id="PF11007">
    <property type="entry name" value="CotJA"/>
    <property type="match status" value="1"/>
</dbReference>
<name>A0AA96LLW7_9BACL</name>
<dbReference type="InterPro" id="IPR020256">
    <property type="entry name" value="Spore_coat_CotJA"/>
</dbReference>
<organism evidence="1 2">
    <name type="scientific">Paenibacillus roseopurpureus</name>
    <dbReference type="NCBI Taxonomy" id="2918901"/>
    <lineage>
        <taxon>Bacteria</taxon>
        <taxon>Bacillati</taxon>
        <taxon>Bacillota</taxon>
        <taxon>Bacilli</taxon>
        <taxon>Bacillales</taxon>
        <taxon>Paenibacillaceae</taxon>
        <taxon>Paenibacillus</taxon>
    </lineage>
</organism>
<evidence type="ECO:0000313" key="2">
    <source>
        <dbReference type="Proteomes" id="UP001304650"/>
    </source>
</evidence>
<sequence>MFTQFKPYYPYIGPCDPCPPIRVKWYNTPPQLYIHFQPPGLPQFSPYDALQIGTLWPALYGPYPMPMQVQEPRAAEGGESS</sequence>
<dbReference type="AlphaFoldDB" id="A0AA96LLW7"/>
<accession>A0AA96LLW7</accession>
<dbReference type="RefSeq" id="WP_314797579.1">
    <property type="nucleotide sequence ID" value="NZ_CP130319.1"/>
</dbReference>